<name>A0A5M7B5P9_9FLAO</name>
<organism evidence="1 4">
    <name type="scientific">Algibacter amylolyticus</name>
    <dbReference type="NCBI Taxonomy" id="1608400"/>
    <lineage>
        <taxon>Bacteria</taxon>
        <taxon>Pseudomonadati</taxon>
        <taxon>Bacteroidota</taxon>
        <taxon>Flavobacteriia</taxon>
        <taxon>Flavobacteriales</taxon>
        <taxon>Flavobacteriaceae</taxon>
        <taxon>Algibacter</taxon>
    </lineage>
</organism>
<dbReference type="RefSeq" id="WP_144116396.1">
    <property type="nucleotide sequence ID" value="NZ_JACHGE010000006.1"/>
</dbReference>
<gene>
    <name evidence="1" type="ORF">F2B50_09255</name>
    <name evidence="2" type="ORF">FPF71_09255</name>
</gene>
<reference evidence="2 3" key="2">
    <citation type="submission" date="2019-07" db="EMBL/GenBank/DDBJ databases">
        <title>Algibacter marinivivus sp. nov., isolated from the surface of a marine red alga.</title>
        <authorList>
            <person name="Zhong X."/>
            <person name="Xu W."/>
            <person name="Zhang Y."/>
            <person name="Zhang Q."/>
            <person name="Du Z."/>
        </authorList>
    </citation>
    <scope>NUCLEOTIDE SEQUENCE [LARGE SCALE GENOMIC DNA]</scope>
    <source>
        <strain evidence="2 3">RU-4-M-4</strain>
    </source>
</reference>
<reference evidence="1 4" key="1">
    <citation type="journal article" date="2015" name="Int. J. Syst. Evol. Microbiol.">
        <title>Algibacter amylolyticus sp. nov., isolated from intertidal sediment.</title>
        <authorList>
            <person name="Zhang D.C."/>
            <person name="Wu J."/>
            <person name="Neuner K."/>
            <person name="Yao J."/>
            <person name="Margesin R."/>
        </authorList>
    </citation>
    <scope>NUCLEOTIDE SEQUENCE [LARGE SCALE GENOMIC DNA]</scope>
    <source>
        <strain evidence="1 4">RU-4-M-4</strain>
    </source>
</reference>
<reference evidence="1" key="3">
    <citation type="submission" date="2019-09" db="EMBL/GenBank/DDBJ databases">
        <authorList>
            <person name="Zhang D.-C."/>
        </authorList>
    </citation>
    <scope>NUCLEOTIDE SEQUENCE</scope>
    <source>
        <strain evidence="1">RU-4-M-4</strain>
    </source>
</reference>
<dbReference type="Proteomes" id="UP000315145">
    <property type="component" value="Unassembled WGS sequence"/>
</dbReference>
<protein>
    <submittedName>
        <fullName evidence="1">tRNA modification GTPase</fullName>
    </submittedName>
</protein>
<sequence>MNKLITLFLILILGLNGFSQSTFVKGYFIKNSDEKINCLIKNNDWLNNPTEFEYKITESAEQKTLTISSVKEFGFFNISKYVRHNVDIDRSSKIVNELGYNKNPFFNKEELFLKVLIAGKANLFLYEDKGLTRYFYNKDNSEVAQLVYKNYLTSEGQVAKNNEFRRQLWNTLKCESISMNNLSKLDYKQSALIKFFIKYNECTNSEFINYIKKKEKKDLFNLTLRPGVSSSSLVLKNGEYNWKEIDFGKGLTSFRFGVEAEFVLGFNNNKWAILFEPTYQQFESEETFVSNRTTEEESVANVNHKSIQINLGLRHYLFLNKNLKLFVNALGVIDNKVNSTVEVNRVGGAELFSAKLVTGISTALGIGCKYNDRYNLELRYLPNRNILNSQGSWGTEFKSVSIILGYSIF</sequence>
<evidence type="ECO:0000313" key="4">
    <source>
        <dbReference type="Proteomes" id="UP000322315"/>
    </source>
</evidence>
<dbReference type="EMBL" id="VMBF01000005">
    <property type="protein sequence ID" value="TSJ76018.1"/>
    <property type="molecule type" value="Genomic_DNA"/>
</dbReference>
<evidence type="ECO:0000313" key="2">
    <source>
        <dbReference type="EMBL" id="TSJ76018.1"/>
    </source>
</evidence>
<proteinExistence type="predicted"/>
<evidence type="ECO:0000313" key="3">
    <source>
        <dbReference type="Proteomes" id="UP000315145"/>
    </source>
</evidence>
<dbReference type="AlphaFoldDB" id="A0A5M7B5P9"/>
<comment type="caution">
    <text evidence="1">The sequence shown here is derived from an EMBL/GenBank/DDBJ whole genome shotgun (WGS) entry which is preliminary data.</text>
</comment>
<evidence type="ECO:0000313" key="1">
    <source>
        <dbReference type="EMBL" id="KAA5824853.1"/>
    </source>
</evidence>
<dbReference type="Proteomes" id="UP000322315">
    <property type="component" value="Unassembled WGS sequence"/>
</dbReference>
<keyword evidence="3" id="KW-1185">Reference proteome</keyword>
<dbReference type="OrthoDB" id="921445at2"/>
<dbReference type="EMBL" id="VWRS01000005">
    <property type="protein sequence ID" value="KAA5824853.1"/>
    <property type="molecule type" value="Genomic_DNA"/>
</dbReference>
<accession>A0A5M7B5P9</accession>